<dbReference type="InterPro" id="IPR001005">
    <property type="entry name" value="SANT/Myb"/>
</dbReference>
<feature type="region of interest" description="Disordered" evidence="2">
    <location>
        <begin position="549"/>
        <end position="568"/>
    </location>
</feature>
<reference evidence="5" key="1">
    <citation type="journal article" date="2018" name="Nat. Microbiol.">
        <title>Leveraging single-cell genomics to expand the fungal tree of life.</title>
        <authorList>
            <person name="Ahrendt S.R."/>
            <person name="Quandt C.A."/>
            <person name="Ciobanu D."/>
            <person name="Clum A."/>
            <person name="Salamov A."/>
            <person name="Andreopoulos B."/>
            <person name="Cheng J.F."/>
            <person name="Woyke T."/>
            <person name="Pelin A."/>
            <person name="Henrissat B."/>
            <person name="Reynolds N.K."/>
            <person name="Benny G.L."/>
            <person name="Smith M.E."/>
            <person name="James T.Y."/>
            <person name="Grigoriev I.V."/>
        </authorList>
    </citation>
    <scope>NUCLEOTIDE SEQUENCE [LARGE SCALE GENOMIC DNA]</scope>
    <source>
        <strain evidence="5">RSA 1356</strain>
    </source>
</reference>
<dbReference type="PROSITE" id="PS51294">
    <property type="entry name" value="HTH_MYB"/>
    <property type="match status" value="1"/>
</dbReference>
<feature type="region of interest" description="Disordered" evidence="2">
    <location>
        <begin position="381"/>
        <end position="446"/>
    </location>
</feature>
<evidence type="ECO:0000313" key="4">
    <source>
        <dbReference type="EMBL" id="RKP06883.1"/>
    </source>
</evidence>
<gene>
    <name evidence="4" type="ORF">THASP1DRAFT_31305</name>
</gene>
<feature type="compositionally biased region" description="Basic residues" evidence="2">
    <location>
        <begin position="685"/>
        <end position="707"/>
    </location>
</feature>
<accession>A0A4P9XLX0</accession>
<dbReference type="AlphaFoldDB" id="A0A4P9XLX0"/>
<evidence type="ECO:0000256" key="2">
    <source>
        <dbReference type="SAM" id="MobiDB-lite"/>
    </source>
</evidence>
<feature type="domain" description="HTH myb-type" evidence="3">
    <location>
        <begin position="186"/>
        <end position="237"/>
    </location>
</feature>
<feature type="region of interest" description="Disordered" evidence="2">
    <location>
        <begin position="318"/>
        <end position="337"/>
    </location>
</feature>
<evidence type="ECO:0000313" key="5">
    <source>
        <dbReference type="Proteomes" id="UP000271241"/>
    </source>
</evidence>
<dbReference type="InterPro" id="IPR017930">
    <property type="entry name" value="Myb_dom"/>
</dbReference>
<protein>
    <recommendedName>
        <fullName evidence="3">HTH myb-type domain-containing protein</fullName>
    </recommendedName>
</protein>
<feature type="compositionally biased region" description="Polar residues" evidence="2">
    <location>
        <begin position="40"/>
        <end position="57"/>
    </location>
</feature>
<dbReference type="Gene3D" id="1.10.246.220">
    <property type="match status" value="1"/>
</dbReference>
<dbReference type="EMBL" id="KZ992800">
    <property type="protein sequence ID" value="RKP06883.1"/>
    <property type="molecule type" value="Genomic_DNA"/>
</dbReference>
<feature type="compositionally biased region" description="Low complexity" evidence="2">
    <location>
        <begin position="326"/>
        <end position="335"/>
    </location>
</feature>
<keyword evidence="5" id="KW-1185">Reference proteome</keyword>
<keyword evidence="1" id="KW-0539">Nucleus</keyword>
<sequence>MSAASLEQGDSSTLPSRALFSVVRLPERWEDAKEPEGVLAQTSDRSNNHAGKRSLSTAAIRPTEPPTMSKVLRPSTNALDPNENTACAELQTSIDDHVWTEARTEMLVQGCTRHGVGRWKVILNDADYDFGSMTSTDLREKFRAIFPAEYRRLYPEAASSERYEHATNKRPVPSQGFELGRTFNGRVRFSEEEDQRLWQGFVALGPKWSEIRTKYDLENRSSVGLRDRMRNRFPEAYQAAGYKLNVAGNKLATGLANGNGPSTTHAATAVAPSKPAASLLSKHRPKSARRILPFGQTLAKVATGPSSSHKLASSVIPTALPSEQNATTPSTSSTHAAHRRIEAVVEIPLAKPAQARQQHDAPYQHTSEHDQVAAISAPSASEDGLLAKSQSQPPSPTADSDKQPDVNKAKEPAVSTGHGYQANKNAETSSLVQQQSTEAIASKDDGSEEIVHPEPLVDAQASSPTIVATMPAAIAGMNDMMLPSPVDASLLEPAVSDDRMPAAAVYDDNDPFVPLSPTERLPELNSIPSADSALSASTAFRSTAYSAFTRSGVPSPTEQSQDPASAPPRMAYLDITHSLNDAGVAMANQEMPAHETAAPITLNAEVDTSVIDAQQMADMTFGLDESEISRIFDDAPPFPEPDPLVADVTSVAPRNMSGAQDDIALGAGNRQKRRAQLQVGETGTVRRRTKSTSKLPHRRSQRLRARNAHASDSPSSSSSESQSSSEDEASQSVQPGRHRETASTGHLSPRPMVEEVVAARLRRRGGVEYKVRYRPSWEPAEVVAREQEQHVTQFVRAIEASTPLKRTRYR</sequence>
<evidence type="ECO:0000256" key="1">
    <source>
        <dbReference type="ARBA" id="ARBA00023242"/>
    </source>
</evidence>
<dbReference type="CDD" id="cd00024">
    <property type="entry name" value="CD_CSD"/>
    <property type="match status" value="1"/>
</dbReference>
<feature type="compositionally biased region" description="Polar residues" evidence="2">
    <location>
        <begin position="549"/>
        <end position="563"/>
    </location>
</feature>
<dbReference type="Gene3D" id="1.10.10.60">
    <property type="entry name" value="Homeodomain-like"/>
    <property type="match status" value="1"/>
</dbReference>
<dbReference type="STRING" id="78915.A0A4P9XLX0"/>
<dbReference type="InterPro" id="IPR052450">
    <property type="entry name" value="TRBD-Containing_Protein"/>
</dbReference>
<dbReference type="SUPFAM" id="SSF46689">
    <property type="entry name" value="Homeodomain-like"/>
    <property type="match status" value="2"/>
</dbReference>
<dbReference type="OrthoDB" id="608866at2759"/>
<feature type="region of interest" description="Disordered" evidence="2">
    <location>
        <begin position="30"/>
        <end position="80"/>
    </location>
</feature>
<dbReference type="PANTHER" id="PTHR46734:SF1">
    <property type="entry name" value="TELOMERIC REPEAT-BINDING FACTOR 1"/>
    <property type="match status" value="1"/>
</dbReference>
<feature type="compositionally biased region" description="Basic and acidic residues" evidence="2">
    <location>
        <begin position="399"/>
        <end position="411"/>
    </location>
</feature>
<feature type="region of interest" description="Disordered" evidence="2">
    <location>
        <begin position="659"/>
        <end position="751"/>
    </location>
</feature>
<proteinExistence type="predicted"/>
<dbReference type="CDD" id="cd11660">
    <property type="entry name" value="SANT_TRF"/>
    <property type="match status" value="2"/>
</dbReference>
<dbReference type="Proteomes" id="UP000271241">
    <property type="component" value="Unassembled WGS sequence"/>
</dbReference>
<feature type="compositionally biased region" description="Polar residues" evidence="2">
    <location>
        <begin position="422"/>
        <end position="439"/>
    </location>
</feature>
<dbReference type="PANTHER" id="PTHR46734">
    <property type="entry name" value="TELOMERIC REPEAT-BINDING FACTOR 1 TERF1"/>
    <property type="match status" value="1"/>
</dbReference>
<dbReference type="InterPro" id="IPR009057">
    <property type="entry name" value="Homeodomain-like_sf"/>
</dbReference>
<dbReference type="SMART" id="SM00717">
    <property type="entry name" value="SANT"/>
    <property type="match status" value="2"/>
</dbReference>
<name>A0A4P9XLX0_9FUNG</name>
<feature type="compositionally biased region" description="Low complexity" evidence="2">
    <location>
        <begin position="710"/>
        <end position="724"/>
    </location>
</feature>
<feature type="region of interest" description="Disordered" evidence="2">
    <location>
        <begin position="352"/>
        <end position="371"/>
    </location>
</feature>
<evidence type="ECO:0000259" key="3">
    <source>
        <dbReference type="PROSITE" id="PS51294"/>
    </source>
</evidence>
<organism evidence="4 5">
    <name type="scientific">Thamnocephalis sphaerospora</name>
    <dbReference type="NCBI Taxonomy" id="78915"/>
    <lineage>
        <taxon>Eukaryota</taxon>
        <taxon>Fungi</taxon>
        <taxon>Fungi incertae sedis</taxon>
        <taxon>Zoopagomycota</taxon>
        <taxon>Zoopagomycotina</taxon>
        <taxon>Zoopagomycetes</taxon>
        <taxon>Zoopagales</taxon>
        <taxon>Sigmoideomycetaceae</taxon>
        <taxon>Thamnocephalis</taxon>
    </lineage>
</organism>